<feature type="transmembrane region" description="Helical" evidence="6">
    <location>
        <begin position="122"/>
        <end position="142"/>
    </location>
</feature>
<comment type="subcellular location">
    <subcellularLocation>
        <location evidence="1">Membrane</location>
        <topology evidence="1">Multi-pass membrane protein</topology>
    </subcellularLocation>
</comment>
<dbReference type="InterPro" id="IPR001046">
    <property type="entry name" value="NRAMP_fam"/>
</dbReference>
<accession>A0A6N0P0Y2</accession>
<dbReference type="PANTHER" id="PTHR11706">
    <property type="entry name" value="SOLUTE CARRIER PROTEIN FAMILY 11 MEMBER"/>
    <property type="match status" value="1"/>
</dbReference>
<feature type="transmembrane region" description="Helical" evidence="6">
    <location>
        <begin position="205"/>
        <end position="225"/>
    </location>
</feature>
<dbReference type="GO" id="GO:0005384">
    <property type="term" value="F:manganese ion transmembrane transporter activity"/>
    <property type="evidence" value="ECO:0007669"/>
    <property type="project" value="TreeGrafter"/>
</dbReference>
<feature type="transmembrane region" description="Helical" evidence="6">
    <location>
        <begin position="313"/>
        <end position="332"/>
    </location>
</feature>
<dbReference type="GO" id="GO:0034755">
    <property type="term" value="P:iron ion transmembrane transport"/>
    <property type="evidence" value="ECO:0007669"/>
    <property type="project" value="TreeGrafter"/>
</dbReference>
<feature type="transmembrane region" description="Helical" evidence="6">
    <location>
        <begin position="353"/>
        <end position="370"/>
    </location>
</feature>
<feature type="transmembrane region" description="Helical" evidence="6">
    <location>
        <begin position="288"/>
        <end position="307"/>
    </location>
</feature>
<keyword evidence="5 6" id="KW-0472">Membrane</keyword>
<name>A0A6N0P0Y2_9CREN</name>
<dbReference type="GO" id="GO:0015086">
    <property type="term" value="F:cadmium ion transmembrane transporter activity"/>
    <property type="evidence" value="ECO:0007669"/>
    <property type="project" value="TreeGrafter"/>
</dbReference>
<dbReference type="Proteomes" id="UP000509301">
    <property type="component" value="Chromosome"/>
</dbReference>
<evidence type="ECO:0000256" key="1">
    <source>
        <dbReference type="ARBA" id="ARBA00004141"/>
    </source>
</evidence>
<evidence type="ECO:0000256" key="5">
    <source>
        <dbReference type="ARBA" id="ARBA00023136"/>
    </source>
</evidence>
<dbReference type="GO" id="GO:0005886">
    <property type="term" value="C:plasma membrane"/>
    <property type="evidence" value="ECO:0007669"/>
    <property type="project" value="TreeGrafter"/>
</dbReference>
<protein>
    <submittedName>
        <fullName evidence="7">Divalent metal cation transporter</fullName>
    </submittedName>
</protein>
<evidence type="ECO:0000256" key="3">
    <source>
        <dbReference type="ARBA" id="ARBA00022692"/>
    </source>
</evidence>
<sequence>MDASSTIGAAETGALLKYSLVIFLLLLSVPLYFIQEAAGRIGVATGRGLGDVIRENYSKGLASLMALPMALTDALTYAVEYAGAAVGLAVFGISPLVSVPLVFLLHMGLIVTRKYEHAEKPLLLMSLLLIIGYGLVLAHVGLRDYPVLEVSASKNFLFLVAANVGAVVMPFMLFFQASATAIKFSSIKNLISKREAMKRIRMETALGAIATEALMVIVEMAMAGVDPSTNFLSPESLTKALDSVAGSLSPVFFSVGLVSSAFLALVVISLGSAWGIVEALGISKDKTILVYLFESLPAAVLISTVPIASLTNVILNLLVFFVFTLIGPGVILGLLSSSEKIMGELRNRTYEKIIYWICLSSVVLFGVLSLL</sequence>
<dbReference type="KEGG" id="mten:GWK48_06885"/>
<evidence type="ECO:0000256" key="4">
    <source>
        <dbReference type="ARBA" id="ARBA00022989"/>
    </source>
</evidence>
<keyword evidence="4 6" id="KW-1133">Transmembrane helix</keyword>
<proteinExistence type="predicted"/>
<dbReference type="Pfam" id="PF01566">
    <property type="entry name" value="Nramp"/>
    <property type="match status" value="1"/>
</dbReference>
<evidence type="ECO:0000313" key="7">
    <source>
        <dbReference type="EMBL" id="QKR01051.1"/>
    </source>
</evidence>
<dbReference type="EMBL" id="CP049074">
    <property type="protein sequence ID" value="QKR01051.1"/>
    <property type="molecule type" value="Genomic_DNA"/>
</dbReference>
<evidence type="ECO:0000313" key="8">
    <source>
        <dbReference type="Proteomes" id="UP000509301"/>
    </source>
</evidence>
<keyword evidence="8" id="KW-1185">Reference proteome</keyword>
<feature type="transmembrane region" description="Helical" evidence="6">
    <location>
        <begin position="251"/>
        <end position="276"/>
    </location>
</feature>
<dbReference type="OrthoDB" id="211791at2157"/>
<feature type="transmembrane region" description="Helical" evidence="6">
    <location>
        <begin position="85"/>
        <end position="110"/>
    </location>
</feature>
<keyword evidence="2" id="KW-0813">Transport</keyword>
<reference evidence="7 8" key="1">
    <citation type="submission" date="2020-02" db="EMBL/GenBank/DDBJ databases">
        <title>Comparative genome analysis reveals the metabolism and evolution of the thermophilic archaeal genus Metallosphaera.</title>
        <authorList>
            <person name="Jiang C."/>
        </authorList>
    </citation>
    <scope>NUCLEOTIDE SEQUENCE [LARGE SCALE GENOMIC DNA]</scope>
    <source>
        <strain evidence="7 8">Ric-A</strain>
    </source>
</reference>
<evidence type="ECO:0000256" key="6">
    <source>
        <dbReference type="SAM" id="Phobius"/>
    </source>
</evidence>
<evidence type="ECO:0000256" key="2">
    <source>
        <dbReference type="ARBA" id="ARBA00022448"/>
    </source>
</evidence>
<keyword evidence="3 6" id="KW-0812">Transmembrane</keyword>
<dbReference type="AlphaFoldDB" id="A0A6N0P0Y2"/>
<dbReference type="PANTHER" id="PTHR11706:SF33">
    <property type="entry name" value="NATURAL RESISTANCE-ASSOCIATED MACROPHAGE PROTEIN 2"/>
    <property type="match status" value="1"/>
</dbReference>
<feature type="transmembrane region" description="Helical" evidence="6">
    <location>
        <begin position="157"/>
        <end position="184"/>
    </location>
</feature>
<organism evidence="7 8">
    <name type="scientific">Metallosphaera tengchongensis</name>
    <dbReference type="NCBI Taxonomy" id="1532350"/>
    <lineage>
        <taxon>Archaea</taxon>
        <taxon>Thermoproteota</taxon>
        <taxon>Thermoprotei</taxon>
        <taxon>Sulfolobales</taxon>
        <taxon>Sulfolobaceae</taxon>
        <taxon>Metallosphaera</taxon>
    </lineage>
</organism>
<gene>
    <name evidence="7" type="ORF">GWK48_06885</name>
</gene>
<feature type="transmembrane region" description="Helical" evidence="6">
    <location>
        <begin position="15"/>
        <end position="34"/>
    </location>
</feature>